<reference evidence="2 3" key="1">
    <citation type="submission" date="2017-05" db="EMBL/GenBank/DDBJ databases">
        <title>Functional genome analysis of Paenibacillus pasadenensis strain R16: insights on endophytic life style and antifungal activity.</title>
        <authorList>
            <person name="Passera A."/>
            <person name="Marcolungo L."/>
            <person name="Casati P."/>
            <person name="Brasca M."/>
            <person name="Quaglino F."/>
            <person name="Delledonne M."/>
        </authorList>
    </citation>
    <scope>NUCLEOTIDE SEQUENCE [LARGE SCALE GENOMIC DNA]</scope>
    <source>
        <strain evidence="2 3">R16</strain>
    </source>
</reference>
<dbReference type="AlphaFoldDB" id="A0A2N5N8H4"/>
<gene>
    <name evidence="2" type="ORF">B8V81_0866</name>
</gene>
<proteinExistence type="predicted"/>
<evidence type="ECO:0000256" key="1">
    <source>
        <dbReference type="SAM" id="MobiDB-lite"/>
    </source>
</evidence>
<comment type="caution">
    <text evidence="2">The sequence shown here is derived from an EMBL/GenBank/DDBJ whole genome shotgun (WGS) entry which is preliminary data.</text>
</comment>
<protein>
    <recommendedName>
        <fullName evidence="4">Zinc-finger domain-containing protein</fullName>
    </recommendedName>
</protein>
<keyword evidence="3" id="KW-1185">Reference proteome</keyword>
<name>A0A2N5N8H4_9BACL</name>
<accession>A0A2N5N8H4</accession>
<evidence type="ECO:0000313" key="3">
    <source>
        <dbReference type="Proteomes" id="UP000234789"/>
    </source>
</evidence>
<evidence type="ECO:0000313" key="2">
    <source>
        <dbReference type="EMBL" id="PLT46642.1"/>
    </source>
</evidence>
<dbReference type="EMBL" id="NFEZ01000003">
    <property type="protein sequence ID" value="PLT46642.1"/>
    <property type="molecule type" value="Genomic_DNA"/>
</dbReference>
<sequence>MNPHPPMESWSRYAAGLGGAPERLAMERHLESCELCLEAFQAAALAEEPARDECPEQAALAERLRGEALERVRAAVLDELAREQADAERRPPPRRRSWTRHPAFHYGLAAALTLLLLGSGALGELGRQLEHAASAHPPQPSLSAERPAAAEEESWSSRVVDRTSRLLQEWQSARYRDGGAS</sequence>
<organism evidence="2 3">
    <name type="scientific">Paenibacillus pasadenensis</name>
    <dbReference type="NCBI Taxonomy" id="217090"/>
    <lineage>
        <taxon>Bacteria</taxon>
        <taxon>Bacillati</taxon>
        <taxon>Bacillota</taxon>
        <taxon>Bacilli</taxon>
        <taxon>Bacillales</taxon>
        <taxon>Paenibacillaceae</taxon>
        <taxon>Paenibacillus</taxon>
    </lineage>
</organism>
<evidence type="ECO:0008006" key="4">
    <source>
        <dbReference type="Google" id="ProtNLM"/>
    </source>
</evidence>
<dbReference type="RefSeq" id="WP_101807818.1">
    <property type="nucleotide sequence ID" value="NZ_NFEZ01000003.1"/>
</dbReference>
<dbReference type="Proteomes" id="UP000234789">
    <property type="component" value="Unassembled WGS sequence"/>
</dbReference>
<feature type="region of interest" description="Disordered" evidence="1">
    <location>
        <begin position="131"/>
        <end position="156"/>
    </location>
</feature>